<evidence type="ECO:0000313" key="2">
    <source>
        <dbReference type="Proteomes" id="UP000006462"/>
    </source>
</evidence>
<reference evidence="1 2" key="1">
    <citation type="submission" date="2009-12" db="EMBL/GenBank/DDBJ databases">
        <authorList>
            <person name="Shrivastava S."/>
            <person name="Madupu R."/>
            <person name="Durkin A.S."/>
            <person name="Torralba M."/>
            <person name="Methe B."/>
            <person name="Sutton G.G."/>
            <person name="Strausberg R.L."/>
            <person name="Nelson K.E."/>
        </authorList>
    </citation>
    <scope>NUCLEOTIDE SEQUENCE [LARGE SCALE GENOMIC DNA]</scope>
    <source>
        <strain evidence="1 2">W5455</strain>
    </source>
</reference>
<keyword evidence="2" id="KW-1185">Reference proteome</keyword>
<comment type="caution">
    <text evidence="1">The sequence shown here is derived from an EMBL/GenBank/DDBJ whole genome shotgun (WGS) entry which is preliminary data.</text>
</comment>
<accession>A0ABM9ZTV0</accession>
<evidence type="ECO:0000313" key="1">
    <source>
        <dbReference type="EMBL" id="EFB90249.1"/>
    </source>
</evidence>
<proteinExistence type="predicted"/>
<name>A0ABM9ZTV0_9BACT</name>
<protein>
    <submittedName>
        <fullName evidence="1">Uncharacterized protein</fullName>
    </submittedName>
</protein>
<dbReference type="EMBL" id="ADFP01000090">
    <property type="protein sequence ID" value="EFB90249.1"/>
    <property type="molecule type" value="Genomic_DNA"/>
</dbReference>
<dbReference type="Proteomes" id="UP000006462">
    <property type="component" value="Unassembled WGS sequence"/>
</dbReference>
<gene>
    <name evidence="1" type="ORF">HMPREF7215_2721</name>
</gene>
<sequence>MQLYSLFRRRGTLGSKTYYENNNNIVLNIMSTPRRFLPAIAK</sequence>
<organism evidence="1 2">
    <name type="scientific">Pyramidobacter piscolens W5455</name>
    <dbReference type="NCBI Taxonomy" id="352165"/>
    <lineage>
        <taxon>Bacteria</taxon>
        <taxon>Thermotogati</taxon>
        <taxon>Synergistota</taxon>
        <taxon>Synergistia</taxon>
        <taxon>Synergistales</taxon>
        <taxon>Dethiosulfovibrionaceae</taxon>
        <taxon>Pyramidobacter</taxon>
    </lineage>
</organism>